<dbReference type="GO" id="GO:0003735">
    <property type="term" value="F:structural constituent of ribosome"/>
    <property type="evidence" value="ECO:0007669"/>
    <property type="project" value="TreeGrafter"/>
</dbReference>
<dbReference type="GeneID" id="112467484"/>
<dbReference type="RefSeq" id="XP_024891892.1">
    <property type="nucleotide sequence ID" value="XM_025036124.1"/>
</dbReference>
<dbReference type="OrthoDB" id="10052321at2759"/>
<evidence type="ECO:0000313" key="1">
    <source>
        <dbReference type="Proteomes" id="UP000504618"/>
    </source>
</evidence>
<gene>
    <name evidence="2" type="primary">LOC112467484</name>
</gene>
<dbReference type="AlphaFoldDB" id="A0A6J1RB08"/>
<dbReference type="PANTHER" id="PTHR13071:SF4">
    <property type="entry name" value="SMALL RIBOSOMAL SUBUNIT PROTEIN MS22"/>
    <property type="match status" value="1"/>
</dbReference>
<evidence type="ECO:0000313" key="2">
    <source>
        <dbReference type="RefSeq" id="XP_024891892.1"/>
    </source>
</evidence>
<reference evidence="2" key="1">
    <citation type="submission" date="2025-08" db="UniProtKB">
        <authorList>
            <consortium name="RefSeq"/>
        </authorList>
    </citation>
    <scope>IDENTIFICATION</scope>
    <source>
        <tissue evidence="2">Whole body</tissue>
    </source>
</reference>
<organism evidence="1 2">
    <name type="scientific">Temnothorax curvispinosus</name>
    <dbReference type="NCBI Taxonomy" id="300111"/>
    <lineage>
        <taxon>Eukaryota</taxon>
        <taxon>Metazoa</taxon>
        <taxon>Ecdysozoa</taxon>
        <taxon>Arthropoda</taxon>
        <taxon>Hexapoda</taxon>
        <taxon>Insecta</taxon>
        <taxon>Pterygota</taxon>
        <taxon>Neoptera</taxon>
        <taxon>Endopterygota</taxon>
        <taxon>Hymenoptera</taxon>
        <taxon>Apocrita</taxon>
        <taxon>Aculeata</taxon>
        <taxon>Formicoidea</taxon>
        <taxon>Formicidae</taxon>
        <taxon>Myrmicinae</taxon>
        <taxon>Temnothorax</taxon>
    </lineage>
</organism>
<proteinExistence type="predicted"/>
<dbReference type="InterPro" id="IPR019374">
    <property type="entry name" value="Ribosomal_mS22"/>
</dbReference>
<dbReference type="CTD" id="56945"/>
<accession>A0A6J1RB08</accession>
<protein>
    <submittedName>
        <fullName evidence="2">28S ribosomal protein S22, mitochondrial</fullName>
    </submittedName>
</protein>
<dbReference type="PANTHER" id="PTHR13071">
    <property type="entry name" value="MITOCHONDRIAL 28S RIBOSOMAL PROTEIN S22"/>
    <property type="match status" value="1"/>
</dbReference>
<keyword evidence="2" id="KW-0687">Ribonucleoprotein</keyword>
<name>A0A6J1RB08_9HYME</name>
<keyword evidence="2" id="KW-0689">Ribosomal protein</keyword>
<dbReference type="GO" id="GO:0005763">
    <property type="term" value="C:mitochondrial small ribosomal subunit"/>
    <property type="evidence" value="ECO:0007669"/>
    <property type="project" value="TreeGrafter"/>
</dbReference>
<dbReference type="Proteomes" id="UP000504618">
    <property type="component" value="Unplaced"/>
</dbReference>
<keyword evidence="1" id="KW-1185">Reference proteome</keyword>
<sequence>MLNVYKQTFLHSSATKVRSLQLNFLHSFTSFFFFSPTSTLYIYFFSSVESVSAERGKPLAEDEVRLGLRSGGRLELESGAGARRGLKPTERNIVICCSLKIIMLSRHASKLLRHSYSRAVSNCRSFASANVETDPVERDPAPFFFNEEVQACLRTLTTVDYSKVLRTRRDGHKLKPPEYKFLTDEELEEATKAARRRAEKFLQMPPVVKQRLDPSAPLCEDAALQSHDTVKYVFTDITFGLRDRERLIVIREPNGTLRHATWKERDRLVQSFFPKPERQIQKPKMFEGEYLQDLLNRKEYEFILDRACVQFEPDNPDYQAVTREVYEHINAEKHFDILRSTRHFGPMVFHLVWTSNIDNLLLEMIETGRVKDAALLIRLYHMIHPTTKSAVERCEHTDDAEFIMHYARLESTRKDKIQKLLQSYKELQREREIVAEGIKLAHGISSEITDKV</sequence>
<dbReference type="Pfam" id="PF10245">
    <property type="entry name" value="MRP-S22"/>
    <property type="match status" value="1"/>
</dbReference>